<accession>A0A6M3LPY8</accession>
<protein>
    <submittedName>
        <fullName evidence="1">Uncharacterized protein</fullName>
    </submittedName>
</protein>
<reference evidence="1" key="1">
    <citation type="submission" date="2020-03" db="EMBL/GenBank/DDBJ databases">
        <title>The deep terrestrial virosphere.</title>
        <authorList>
            <person name="Holmfeldt K."/>
            <person name="Nilsson E."/>
            <person name="Simone D."/>
            <person name="Lopez-Fernandez M."/>
            <person name="Wu X."/>
            <person name="de Brujin I."/>
            <person name="Lundin D."/>
            <person name="Andersson A."/>
            <person name="Bertilsson S."/>
            <person name="Dopson M."/>
        </authorList>
    </citation>
    <scope>NUCLEOTIDE SEQUENCE</scope>
    <source>
        <strain evidence="1">MM415B06276</strain>
    </source>
</reference>
<gene>
    <name evidence="1" type="ORF">MM415B06276_0004</name>
</gene>
<evidence type="ECO:0000313" key="1">
    <source>
        <dbReference type="EMBL" id="QJA97417.1"/>
    </source>
</evidence>
<name>A0A6M3LPY8_9ZZZZ</name>
<dbReference type="AlphaFoldDB" id="A0A6M3LPY8"/>
<dbReference type="EMBL" id="MT143492">
    <property type="protein sequence ID" value="QJA97417.1"/>
    <property type="molecule type" value="Genomic_DNA"/>
</dbReference>
<organism evidence="1">
    <name type="scientific">viral metagenome</name>
    <dbReference type="NCBI Taxonomy" id="1070528"/>
    <lineage>
        <taxon>unclassified sequences</taxon>
        <taxon>metagenomes</taxon>
        <taxon>organismal metagenomes</taxon>
    </lineage>
</organism>
<sequence length="161" mass="18899">MLIDFEVQMKSTLEEVKKLWCTALLEDEEWHYTLEGTHIDLRVSPTSIPAVEKYFKENNIFFKKKGEYKDPQEIVDKYQKCFFEKLFHIYCMFAIRADVAPKKNGETIDGEYSSCLERVVHMFANAHEIPLHTEAVILNHISFGRIFTAGFRAVVRTRTEK</sequence>
<proteinExistence type="predicted"/>